<organism evidence="4 5">
    <name type="scientific">Rhynocoris fuscipes</name>
    <dbReference type="NCBI Taxonomy" id="488301"/>
    <lineage>
        <taxon>Eukaryota</taxon>
        <taxon>Metazoa</taxon>
        <taxon>Ecdysozoa</taxon>
        <taxon>Arthropoda</taxon>
        <taxon>Hexapoda</taxon>
        <taxon>Insecta</taxon>
        <taxon>Pterygota</taxon>
        <taxon>Neoptera</taxon>
        <taxon>Paraneoptera</taxon>
        <taxon>Hemiptera</taxon>
        <taxon>Heteroptera</taxon>
        <taxon>Panheteroptera</taxon>
        <taxon>Cimicomorpha</taxon>
        <taxon>Reduviidae</taxon>
        <taxon>Harpactorinae</taxon>
        <taxon>Harpactorini</taxon>
        <taxon>Rhynocoris</taxon>
    </lineage>
</organism>
<comment type="subcellular location">
    <subcellularLocation>
        <location evidence="1">Nucleus</location>
    </subcellularLocation>
</comment>
<dbReference type="CDD" id="cd18315">
    <property type="entry name" value="BTB_POZ_BAB-like"/>
    <property type="match status" value="1"/>
</dbReference>
<dbReference type="InterPro" id="IPR051095">
    <property type="entry name" value="Dros_DevTransReg"/>
</dbReference>
<dbReference type="InterPro" id="IPR009057">
    <property type="entry name" value="Homeodomain-like_sf"/>
</dbReference>
<dbReference type="Proteomes" id="UP001461498">
    <property type="component" value="Unassembled WGS sequence"/>
</dbReference>
<feature type="domain" description="BTB" evidence="3">
    <location>
        <begin position="12"/>
        <end position="77"/>
    </location>
</feature>
<dbReference type="Gene3D" id="3.30.710.10">
    <property type="entry name" value="Potassium Channel Kv1.1, Chain A"/>
    <property type="match status" value="1"/>
</dbReference>
<dbReference type="SUPFAM" id="SSF54695">
    <property type="entry name" value="POZ domain"/>
    <property type="match status" value="1"/>
</dbReference>
<comment type="caution">
    <text evidence="4">The sequence shown here is derived from an EMBL/GenBank/DDBJ whole genome shotgun (WGS) entry which is preliminary data.</text>
</comment>
<accession>A0AAW1CLY0</accession>
<keyword evidence="5" id="KW-1185">Reference proteome</keyword>
<evidence type="ECO:0000259" key="3">
    <source>
        <dbReference type="PROSITE" id="PS50097"/>
    </source>
</evidence>
<dbReference type="PANTHER" id="PTHR23110:SF109">
    <property type="entry name" value="FI07618P-RELATED"/>
    <property type="match status" value="1"/>
</dbReference>
<keyword evidence="2" id="KW-0539">Nucleus</keyword>
<gene>
    <name evidence="4" type="ORF">O3M35_002380</name>
</gene>
<dbReference type="SMART" id="SM00225">
    <property type="entry name" value="BTB"/>
    <property type="match status" value="1"/>
</dbReference>
<evidence type="ECO:0000256" key="2">
    <source>
        <dbReference type="ARBA" id="ARBA00023242"/>
    </source>
</evidence>
<dbReference type="AlphaFoldDB" id="A0AAW1CLY0"/>
<dbReference type="PROSITE" id="PS50097">
    <property type="entry name" value="BTB"/>
    <property type="match status" value="1"/>
</dbReference>
<protein>
    <recommendedName>
        <fullName evidence="3">BTB domain-containing protein</fullName>
    </recommendedName>
</protein>
<dbReference type="SUPFAM" id="SSF46689">
    <property type="entry name" value="Homeodomain-like"/>
    <property type="match status" value="1"/>
</dbReference>
<dbReference type="GO" id="GO:0006357">
    <property type="term" value="P:regulation of transcription by RNA polymerase II"/>
    <property type="evidence" value="ECO:0007669"/>
    <property type="project" value="TreeGrafter"/>
</dbReference>
<proteinExistence type="predicted"/>
<dbReference type="Pfam" id="PF00651">
    <property type="entry name" value="BTB"/>
    <property type="match status" value="1"/>
</dbReference>
<dbReference type="EMBL" id="JAPXFL010000011">
    <property type="protein sequence ID" value="KAK9499327.1"/>
    <property type="molecule type" value="Genomic_DNA"/>
</dbReference>
<evidence type="ECO:0000313" key="5">
    <source>
        <dbReference type="Proteomes" id="UP001461498"/>
    </source>
</evidence>
<sequence length="340" mass="38811">MFIQLLERESLCDVTLVCEGKSLRAHRLVLSAFSELFESLLSNHEDKEPVVILTGVKFDIMKALIQFMYQGEIKVQQSQLDMLLQIAEELKIIGLGQQAWHSIKREHQISNDTLMHDTVTPPKSPVSTLQSASICKRNTISECEDSYQVPKIENTYINQHCQVISDDDDDDDEEDEDIELVEDMLDTGPSVHVKTEFSDEDNDCELINSYVENSALATEPGATDPIVLSQVIVLSDHLKHGGDRNNFWDIPSTKMVLESIRNKEIEMKRAAELLGVPYRTLYGRYRFAYGSLKVSRKFNERKSIEVIKKFQRKEISLQKCAALLHVNAGYLAKFFMSFNN</sequence>
<dbReference type="PANTHER" id="PTHR23110">
    <property type="entry name" value="BTB DOMAIN TRANSCRIPTION FACTOR"/>
    <property type="match status" value="1"/>
</dbReference>
<dbReference type="InterPro" id="IPR011333">
    <property type="entry name" value="SKP1/BTB/POZ_sf"/>
</dbReference>
<reference evidence="4 5" key="1">
    <citation type="submission" date="2022-12" db="EMBL/GenBank/DDBJ databases">
        <title>Chromosome-level genome assembly of true bugs.</title>
        <authorList>
            <person name="Ma L."/>
            <person name="Li H."/>
        </authorList>
    </citation>
    <scope>NUCLEOTIDE SEQUENCE [LARGE SCALE GENOMIC DNA]</scope>
    <source>
        <strain evidence="4">Lab_2022b</strain>
    </source>
</reference>
<dbReference type="GO" id="GO:0005634">
    <property type="term" value="C:nucleus"/>
    <property type="evidence" value="ECO:0007669"/>
    <property type="project" value="UniProtKB-SubCell"/>
</dbReference>
<dbReference type="InterPro" id="IPR000210">
    <property type="entry name" value="BTB/POZ_dom"/>
</dbReference>
<name>A0AAW1CLY0_9HEMI</name>
<evidence type="ECO:0000256" key="1">
    <source>
        <dbReference type="ARBA" id="ARBA00004123"/>
    </source>
</evidence>
<evidence type="ECO:0000313" key="4">
    <source>
        <dbReference type="EMBL" id="KAK9499327.1"/>
    </source>
</evidence>